<dbReference type="Pfam" id="PF05148">
    <property type="entry name" value="Methyltransf_8"/>
    <property type="match status" value="1"/>
</dbReference>
<dbReference type="AlphaFoldDB" id="A0A1Q2ZVR3"/>
<evidence type="ECO:0000256" key="10">
    <source>
        <dbReference type="SAM" id="Coils"/>
    </source>
</evidence>
<evidence type="ECO:0000256" key="4">
    <source>
        <dbReference type="ARBA" id="ARBA00022603"/>
    </source>
</evidence>
<keyword evidence="7 9" id="KW-0539">Nucleus</keyword>
<keyword evidence="4 9" id="KW-0489">Methyltransferase</keyword>
<reference evidence="12 13" key="1">
    <citation type="submission" date="2016-08" db="EMBL/GenBank/DDBJ databases">
        <title>Draft genome sequence of allopolyploid Zygosaccharomyces rouxii.</title>
        <authorList>
            <person name="Watanabe J."/>
            <person name="Uehara K."/>
            <person name="Mogi Y."/>
            <person name="Tsukioka Y."/>
        </authorList>
    </citation>
    <scope>NUCLEOTIDE SEQUENCE [LARGE SCALE GENOMIC DNA]</scope>
    <source>
        <strain evidence="12 13">NBRC 110957</strain>
    </source>
</reference>
<evidence type="ECO:0000256" key="7">
    <source>
        <dbReference type="ARBA" id="ARBA00023242"/>
    </source>
</evidence>
<dbReference type="GO" id="GO:0005730">
    <property type="term" value="C:nucleolus"/>
    <property type="evidence" value="ECO:0007669"/>
    <property type="project" value="UniProtKB-SubCell"/>
</dbReference>
<dbReference type="InterPro" id="IPR042036">
    <property type="entry name" value="RRP8_N"/>
</dbReference>
<dbReference type="InterPro" id="IPR029063">
    <property type="entry name" value="SAM-dependent_MTases_sf"/>
</dbReference>
<dbReference type="Proteomes" id="UP000187013">
    <property type="component" value="Unassembled WGS sequence"/>
</dbReference>
<evidence type="ECO:0000256" key="1">
    <source>
        <dbReference type="ARBA" id="ARBA00004604"/>
    </source>
</evidence>
<dbReference type="SUPFAM" id="SSF53335">
    <property type="entry name" value="S-adenosyl-L-methionine-dependent methyltransferases"/>
    <property type="match status" value="1"/>
</dbReference>
<comment type="subcellular location">
    <subcellularLocation>
        <location evidence="1 9">Nucleus</location>
        <location evidence="1 9">Nucleolus</location>
    </subcellularLocation>
</comment>
<gene>
    <name evidence="12" type="ORF">ZYGR_0H03170</name>
</gene>
<dbReference type="OrthoDB" id="10258825at2759"/>
<comment type="caution">
    <text evidence="12">The sequence shown here is derived from an EMBL/GenBank/DDBJ whole genome shotgun (WGS) entry which is preliminary data.</text>
</comment>
<name>A0A1Q2ZVR3_ZYGRO</name>
<keyword evidence="10" id="KW-0175">Coiled coil</keyword>
<sequence>MVNMINEPLKFLGASISGKFVIRAFQVIGIPITINVVEKFWVRSASHLISSHFISSHRYNHTDRKFRKQLIMGLFKVDGWDLKTENVAYYDAKSAKGQEKKKEQKEKRKEQKKQQNELKNLKHQPEPAQEDVPQKKRKTKDSSSSSTSSVPAPKIERKLTPLQQKMMAKLTGSRFRWINEQLYTISSEDALKMIKEQPQLFDEYHDGFKSQVESWPENPVDVFVEEIRQRSKRPVNAPGGLPGLKNKQIVIADMGCGEAQLALDINKYFAQIDKRSKPNHRKSHVVHSFDLKKANDLITVADIKNVPLPDNSCTIVVFCLALMGTNFLDFIKEAYRLLAPRGELWIAEIKSRFADGKGEEFVEALKLLGFFHKKTDNENKMFTRFEFFKPPQEIIEERRAKLERKHKFIETENEREALEDKRLKESEGKWLLKPCIYKRR</sequence>
<evidence type="ECO:0000256" key="2">
    <source>
        <dbReference type="ARBA" id="ARBA00006301"/>
    </source>
</evidence>
<proteinExistence type="inferred from homology"/>
<feature type="region of interest" description="Disordered" evidence="11">
    <location>
        <begin position="94"/>
        <end position="161"/>
    </location>
</feature>
<evidence type="ECO:0000256" key="9">
    <source>
        <dbReference type="RuleBase" id="RU365074"/>
    </source>
</evidence>
<evidence type="ECO:0000256" key="5">
    <source>
        <dbReference type="ARBA" id="ARBA00022679"/>
    </source>
</evidence>
<evidence type="ECO:0000256" key="11">
    <source>
        <dbReference type="SAM" id="MobiDB-lite"/>
    </source>
</evidence>
<dbReference type="GO" id="GO:0042273">
    <property type="term" value="P:ribosomal large subunit biogenesis"/>
    <property type="evidence" value="ECO:0007669"/>
    <property type="project" value="TreeGrafter"/>
</dbReference>
<dbReference type="FunFam" id="1.10.10.2150:FF:000001">
    <property type="entry name" value="Ribosomal RNA-processing protein 8"/>
    <property type="match status" value="1"/>
</dbReference>
<dbReference type="PANTHER" id="PTHR12787:SF0">
    <property type="entry name" value="RIBOSOMAL RNA-PROCESSING PROTEIN 8"/>
    <property type="match status" value="1"/>
</dbReference>
<organism evidence="12 13">
    <name type="scientific">Zygosaccharomyces rouxii</name>
    <dbReference type="NCBI Taxonomy" id="4956"/>
    <lineage>
        <taxon>Eukaryota</taxon>
        <taxon>Fungi</taxon>
        <taxon>Dikarya</taxon>
        <taxon>Ascomycota</taxon>
        <taxon>Saccharomycotina</taxon>
        <taxon>Saccharomycetes</taxon>
        <taxon>Saccharomycetales</taxon>
        <taxon>Saccharomycetaceae</taxon>
        <taxon>Zygosaccharomyces</taxon>
    </lineage>
</organism>
<dbReference type="EC" id="2.1.1.-" evidence="9"/>
<dbReference type="PANTHER" id="PTHR12787">
    <property type="entry name" value="RIBOSOMAL RNA-PROCESSING PROTEIN 8"/>
    <property type="match status" value="1"/>
</dbReference>
<feature type="compositionally biased region" description="Basic and acidic residues" evidence="11">
    <location>
        <begin position="94"/>
        <end position="125"/>
    </location>
</feature>
<comment type="similarity">
    <text evidence="2 9">Belongs to the methyltransferase superfamily. RRP8 family.</text>
</comment>
<keyword evidence="5 9" id="KW-0808">Transferase</keyword>
<comment type="function">
    <text evidence="9">S-adenosyl-L-methionine-dependent methyltransferase that specifically methylates the N(1) position of adenine in helix 25.1 in 25S rRNA. Required both for ribosomal 40S and 60S subunits biogenesis. Required for efficient pre-rRNA cleavage at site A2.</text>
</comment>
<dbReference type="Gene3D" id="3.40.50.150">
    <property type="entry name" value="Vaccinia Virus protein VP39"/>
    <property type="match status" value="1"/>
</dbReference>
<evidence type="ECO:0000313" key="13">
    <source>
        <dbReference type="Proteomes" id="UP000187013"/>
    </source>
</evidence>
<dbReference type="InterPro" id="IPR007823">
    <property type="entry name" value="RRP8"/>
</dbReference>
<evidence type="ECO:0000256" key="6">
    <source>
        <dbReference type="ARBA" id="ARBA00022691"/>
    </source>
</evidence>
<dbReference type="eggNOG" id="KOG3045">
    <property type="taxonomic scope" value="Eukaryota"/>
</dbReference>
<evidence type="ECO:0000256" key="3">
    <source>
        <dbReference type="ARBA" id="ARBA00022552"/>
    </source>
</evidence>
<dbReference type="GO" id="GO:0016433">
    <property type="term" value="F:rRNA (adenine) methyltransferase activity"/>
    <property type="evidence" value="ECO:0007669"/>
    <property type="project" value="TreeGrafter"/>
</dbReference>
<keyword evidence="6 9" id="KW-0949">S-adenosyl-L-methionine</keyword>
<dbReference type="EMBL" id="BDGX01000008">
    <property type="protein sequence ID" value="GAV47474.1"/>
    <property type="molecule type" value="Genomic_DNA"/>
</dbReference>
<dbReference type="Gene3D" id="1.10.10.2150">
    <property type="entry name" value="Ribosomal RNA-processing protein 8, N-terminal domain"/>
    <property type="match status" value="1"/>
</dbReference>
<dbReference type="FunFam" id="3.40.50.150:FF:000320">
    <property type="entry name" value="Ribosomal RNA-processing protein 8"/>
    <property type="match status" value="1"/>
</dbReference>
<evidence type="ECO:0000313" key="12">
    <source>
        <dbReference type="EMBL" id="GAV47474.1"/>
    </source>
</evidence>
<protein>
    <recommendedName>
        <fullName evidence="8 9">Ribosomal RNA-processing protein 8</fullName>
        <ecNumber evidence="9">2.1.1.-</ecNumber>
    </recommendedName>
</protein>
<feature type="coiled-coil region" evidence="10">
    <location>
        <begin position="392"/>
        <end position="419"/>
    </location>
</feature>
<evidence type="ECO:0000256" key="8">
    <source>
        <dbReference type="ARBA" id="ARBA00076672"/>
    </source>
</evidence>
<accession>A0A1Q2ZVR3</accession>
<keyword evidence="3 9" id="KW-0698">rRNA processing</keyword>
<dbReference type="CDD" id="cd02440">
    <property type="entry name" value="AdoMet_MTases"/>
    <property type="match status" value="1"/>
</dbReference>